<dbReference type="EMBL" id="GGEC01084259">
    <property type="protein sequence ID" value="MBX64743.1"/>
    <property type="molecule type" value="Transcribed_RNA"/>
</dbReference>
<dbReference type="AlphaFoldDB" id="A0A2P2QCS5"/>
<accession>A0A2P2QCS5</accession>
<reference evidence="1" key="1">
    <citation type="submission" date="2018-02" db="EMBL/GenBank/DDBJ databases">
        <title>Rhizophora mucronata_Transcriptome.</title>
        <authorList>
            <person name="Meera S.P."/>
            <person name="Sreeshan A."/>
            <person name="Augustine A."/>
        </authorList>
    </citation>
    <scope>NUCLEOTIDE SEQUENCE</scope>
    <source>
        <tissue evidence="1">Leaf</tissue>
    </source>
</reference>
<organism evidence="1">
    <name type="scientific">Rhizophora mucronata</name>
    <name type="common">Asiatic mangrove</name>
    <dbReference type="NCBI Taxonomy" id="61149"/>
    <lineage>
        <taxon>Eukaryota</taxon>
        <taxon>Viridiplantae</taxon>
        <taxon>Streptophyta</taxon>
        <taxon>Embryophyta</taxon>
        <taxon>Tracheophyta</taxon>
        <taxon>Spermatophyta</taxon>
        <taxon>Magnoliopsida</taxon>
        <taxon>eudicotyledons</taxon>
        <taxon>Gunneridae</taxon>
        <taxon>Pentapetalae</taxon>
        <taxon>rosids</taxon>
        <taxon>fabids</taxon>
        <taxon>Malpighiales</taxon>
        <taxon>Rhizophoraceae</taxon>
        <taxon>Rhizophora</taxon>
    </lineage>
</organism>
<protein>
    <submittedName>
        <fullName evidence="1">Uncharacterized protein</fullName>
    </submittedName>
</protein>
<sequence length="46" mass="5555">MRYISSKFWFQFSFTRNISSKFSFQFSFSIASVLTYIRLRCQLVKG</sequence>
<evidence type="ECO:0000313" key="1">
    <source>
        <dbReference type="EMBL" id="MBX64743.1"/>
    </source>
</evidence>
<proteinExistence type="predicted"/>
<name>A0A2P2QCS5_RHIMU</name>